<gene>
    <name evidence="1" type="ORF">O181_064652</name>
</gene>
<dbReference type="Proteomes" id="UP000765509">
    <property type="component" value="Unassembled WGS sequence"/>
</dbReference>
<evidence type="ECO:0000313" key="1">
    <source>
        <dbReference type="EMBL" id="MBW0524937.1"/>
    </source>
</evidence>
<accession>A0A9Q3I2J6</accession>
<organism evidence="1 2">
    <name type="scientific">Austropuccinia psidii MF-1</name>
    <dbReference type="NCBI Taxonomy" id="1389203"/>
    <lineage>
        <taxon>Eukaryota</taxon>
        <taxon>Fungi</taxon>
        <taxon>Dikarya</taxon>
        <taxon>Basidiomycota</taxon>
        <taxon>Pucciniomycotina</taxon>
        <taxon>Pucciniomycetes</taxon>
        <taxon>Pucciniales</taxon>
        <taxon>Sphaerophragmiaceae</taxon>
        <taxon>Austropuccinia</taxon>
    </lineage>
</organism>
<dbReference type="EMBL" id="AVOT02031409">
    <property type="protein sequence ID" value="MBW0524937.1"/>
    <property type="molecule type" value="Genomic_DNA"/>
</dbReference>
<dbReference type="CDD" id="cd09272">
    <property type="entry name" value="RNase_HI_RT_Ty1"/>
    <property type="match status" value="1"/>
</dbReference>
<sequence length="192" mass="21641">MSDCRSFVTPMIPNLHLDKATEDDVVAFKNLNVNYQSAIGGLSYLSTATRPDISFAVSSLLQFLENPGIQHLNAFIHVLRYLKGTSSFCLMRSTTGFVILIGDCLVTWKTRKQPTVSLSTSEAEYKALADLSTEVLWLRQLIQELNLMKIFDDNQGCICEKEKNLKRRQDLISLSRQLGTGRHNRTLRGGRT</sequence>
<comment type="caution">
    <text evidence="1">The sequence shown here is derived from an EMBL/GenBank/DDBJ whole genome shotgun (WGS) entry which is preliminary data.</text>
</comment>
<dbReference type="AlphaFoldDB" id="A0A9Q3I2J6"/>
<protein>
    <recommendedName>
        <fullName evidence="3">Reverse transcriptase Ty1/copia-type domain-containing protein</fullName>
    </recommendedName>
</protein>
<reference evidence="1" key="1">
    <citation type="submission" date="2021-03" db="EMBL/GenBank/DDBJ databases">
        <title>Draft genome sequence of rust myrtle Austropuccinia psidii MF-1, a brazilian biotype.</title>
        <authorList>
            <person name="Quecine M.C."/>
            <person name="Pachon D.M.R."/>
            <person name="Bonatelli M.L."/>
            <person name="Correr F.H."/>
            <person name="Franceschini L.M."/>
            <person name="Leite T.F."/>
            <person name="Margarido G.R.A."/>
            <person name="Almeida C.A."/>
            <person name="Ferrarezi J.A."/>
            <person name="Labate C.A."/>
        </authorList>
    </citation>
    <scope>NUCLEOTIDE SEQUENCE</scope>
    <source>
        <strain evidence="1">MF-1</strain>
    </source>
</reference>
<evidence type="ECO:0000313" key="2">
    <source>
        <dbReference type="Proteomes" id="UP000765509"/>
    </source>
</evidence>
<dbReference type="PANTHER" id="PTHR11439">
    <property type="entry name" value="GAG-POL-RELATED RETROTRANSPOSON"/>
    <property type="match status" value="1"/>
</dbReference>
<dbReference type="OrthoDB" id="3344688at2759"/>
<dbReference type="PANTHER" id="PTHR11439:SF463">
    <property type="entry name" value="REVERSE TRANSCRIPTASE TY1_COPIA-TYPE DOMAIN-CONTAINING PROTEIN"/>
    <property type="match status" value="1"/>
</dbReference>
<evidence type="ECO:0008006" key="3">
    <source>
        <dbReference type="Google" id="ProtNLM"/>
    </source>
</evidence>
<proteinExistence type="predicted"/>
<name>A0A9Q3I2J6_9BASI</name>
<keyword evidence="2" id="KW-1185">Reference proteome</keyword>